<gene>
    <name evidence="4" type="ORF">HZU75_15235</name>
</gene>
<dbReference type="EMBL" id="CP058952">
    <property type="protein sequence ID" value="QLI82764.1"/>
    <property type="molecule type" value="Genomic_DNA"/>
</dbReference>
<reference evidence="4 5" key="1">
    <citation type="journal article" date="2016" name="Int. J. Syst. Evol. Microbiol.">
        <title>Chitinibacter fontanus sp. nov., isolated from a spring.</title>
        <authorList>
            <person name="Sheu S.Y."/>
            <person name="Li Y.S."/>
            <person name="Young C.C."/>
            <person name="Chen W.M."/>
        </authorList>
    </citation>
    <scope>NUCLEOTIDE SEQUENCE [LARGE SCALE GENOMIC DNA]</scope>
    <source>
        <strain evidence="4 5">STM-7</strain>
    </source>
</reference>
<dbReference type="PANTHER" id="PTHR30204:SF98">
    <property type="entry name" value="HTH-TYPE TRANSCRIPTIONAL REGULATOR ADHR"/>
    <property type="match status" value="1"/>
</dbReference>
<sequence length="147" mass="17225">MTTLYTIAQMAQITGLSVHTLRYYEQIGLLDPVKRARNGHRRYGEPELRWIEFVLRLRATGMPIEHMLEYARWRRMGNDLQSVSARKTMLEQHTRVLEQELAQLQDNLTLLQRKIALYGQMEQQLALDCTITPHLENPNVSQPIPTR</sequence>
<accession>A0A7D5ZGP2</accession>
<feature type="domain" description="HTH merR-type" evidence="3">
    <location>
        <begin position="4"/>
        <end position="73"/>
    </location>
</feature>
<dbReference type="AlphaFoldDB" id="A0A7D5ZGP2"/>
<evidence type="ECO:0000313" key="4">
    <source>
        <dbReference type="EMBL" id="QLI82764.1"/>
    </source>
</evidence>
<keyword evidence="2" id="KW-0175">Coiled coil</keyword>
<dbReference type="InterPro" id="IPR047057">
    <property type="entry name" value="MerR_fam"/>
</dbReference>
<dbReference type="PROSITE" id="PS00552">
    <property type="entry name" value="HTH_MERR_1"/>
    <property type="match status" value="1"/>
</dbReference>
<dbReference type="SMART" id="SM00422">
    <property type="entry name" value="HTH_MERR"/>
    <property type="match status" value="1"/>
</dbReference>
<dbReference type="SUPFAM" id="SSF46955">
    <property type="entry name" value="Putative DNA-binding domain"/>
    <property type="match status" value="1"/>
</dbReference>
<proteinExistence type="predicted"/>
<keyword evidence="1" id="KW-0238">DNA-binding</keyword>
<dbReference type="KEGG" id="cfon:HZU75_15235"/>
<keyword evidence="5" id="KW-1185">Reference proteome</keyword>
<evidence type="ECO:0000256" key="2">
    <source>
        <dbReference type="SAM" id="Coils"/>
    </source>
</evidence>
<name>A0A7D5ZGP2_9NEIS</name>
<dbReference type="Proteomes" id="UP000510822">
    <property type="component" value="Chromosome"/>
</dbReference>
<dbReference type="PANTHER" id="PTHR30204">
    <property type="entry name" value="REDOX-CYCLING DRUG-SENSING TRANSCRIPTIONAL ACTIVATOR SOXR"/>
    <property type="match status" value="1"/>
</dbReference>
<evidence type="ECO:0000259" key="3">
    <source>
        <dbReference type="PROSITE" id="PS50937"/>
    </source>
</evidence>
<dbReference type="RefSeq" id="WP_180306839.1">
    <property type="nucleotide sequence ID" value="NZ_CP058952.1"/>
</dbReference>
<evidence type="ECO:0000313" key="5">
    <source>
        <dbReference type="Proteomes" id="UP000510822"/>
    </source>
</evidence>
<dbReference type="GO" id="GO:0003700">
    <property type="term" value="F:DNA-binding transcription factor activity"/>
    <property type="evidence" value="ECO:0007669"/>
    <property type="project" value="InterPro"/>
</dbReference>
<dbReference type="PRINTS" id="PR00040">
    <property type="entry name" value="HTHMERR"/>
</dbReference>
<dbReference type="GO" id="GO:0003677">
    <property type="term" value="F:DNA binding"/>
    <property type="evidence" value="ECO:0007669"/>
    <property type="project" value="UniProtKB-KW"/>
</dbReference>
<dbReference type="InterPro" id="IPR000551">
    <property type="entry name" value="MerR-type_HTH_dom"/>
</dbReference>
<organism evidence="4 5">
    <name type="scientific">Chitinibacter fontanus</name>
    <dbReference type="NCBI Taxonomy" id="1737446"/>
    <lineage>
        <taxon>Bacteria</taxon>
        <taxon>Pseudomonadati</taxon>
        <taxon>Pseudomonadota</taxon>
        <taxon>Betaproteobacteria</taxon>
        <taxon>Neisseriales</taxon>
        <taxon>Chitinibacteraceae</taxon>
        <taxon>Chitinibacter</taxon>
    </lineage>
</organism>
<protein>
    <submittedName>
        <fullName evidence="4">MerR family transcriptional regulator</fullName>
    </submittedName>
</protein>
<dbReference type="CDD" id="cd01109">
    <property type="entry name" value="HTH_YyaN"/>
    <property type="match status" value="1"/>
</dbReference>
<dbReference type="PROSITE" id="PS50937">
    <property type="entry name" value="HTH_MERR_2"/>
    <property type="match status" value="1"/>
</dbReference>
<dbReference type="InterPro" id="IPR009061">
    <property type="entry name" value="DNA-bd_dom_put_sf"/>
</dbReference>
<dbReference type="Pfam" id="PF13411">
    <property type="entry name" value="MerR_1"/>
    <property type="match status" value="1"/>
</dbReference>
<feature type="coiled-coil region" evidence="2">
    <location>
        <begin position="87"/>
        <end position="114"/>
    </location>
</feature>
<dbReference type="Gene3D" id="1.10.1660.10">
    <property type="match status" value="1"/>
</dbReference>
<evidence type="ECO:0000256" key="1">
    <source>
        <dbReference type="ARBA" id="ARBA00023125"/>
    </source>
</evidence>